<feature type="region of interest" description="Disordered" evidence="1">
    <location>
        <begin position="1"/>
        <end position="37"/>
    </location>
</feature>
<evidence type="ECO:0000313" key="2">
    <source>
        <dbReference type="EMBL" id="EJD39610.1"/>
    </source>
</evidence>
<evidence type="ECO:0000256" key="1">
    <source>
        <dbReference type="SAM" id="MobiDB-lite"/>
    </source>
</evidence>
<keyword evidence="3" id="KW-1185">Reference proteome</keyword>
<accession>J0WXH9</accession>
<protein>
    <submittedName>
        <fullName evidence="2">Uncharacterized protein</fullName>
    </submittedName>
</protein>
<dbReference type="AlphaFoldDB" id="J0WXH9"/>
<sequence length="681" mass="70892">MPVRDQRNATNRFDGLSVHSGDEEHESANATQGAEMLNEGQTLEQAMEVDGSIPNSREPSVERIPTEAKGKKRDNAFAGLTPPYGHDDKALKFDASLTYIGDDDDEEYSPEEVDMDVHAAQLSGGFMSDARKAPAAANKKSQIAQDAVFVQNLHEAINGPSVTLYGPAPSAEAAFGAQDSQNGLAAHAAPTNASGSTALASQVFGQPANALDASFSFVAGLPGKSTQPSTGPVHKSAPLFAPTPATSRASLTLKAPRAKSGALHATTPASGSAGSTSKGSPPMFGVRQGASHASPPSQTPAPPPAQRGTAQPGAGPAPPAAAPPVPPVATAAPQIVPPAPAAAAPPPAVVVPTNLSFSFRHWNGYVPVGTTFKSLTNHMNPSQIAAWAGWPGPAAVIYPALPGQVNCDVFAQKAQSVCDELFAGYPRVEINTSNEYQGTRGPVALVRGSQAQIDFLVGQGLINNGFAPFFCVARDKEPTTMTHTVAGFRYPADANGAQRLLSLMIPAVSSNVALADWLTANGSAVPTGTANPCAWVANSLRAQPVNLFLPGTTTPAVWWNVHVLNKPSTDEEVLDDFRGVMESIEFDDPLGGQYVKPERRFKCSICLDCTHSYGLCNIATHPDYLGTRPRTKDAGDKAKVVKGVSVSGLMNTPASAEGSRGGAGGHGNQPYNNKKNNKGRK</sequence>
<dbReference type="EMBL" id="JH687812">
    <property type="protein sequence ID" value="EJD39610.1"/>
    <property type="molecule type" value="Genomic_DNA"/>
</dbReference>
<dbReference type="Proteomes" id="UP000006514">
    <property type="component" value="Unassembled WGS sequence"/>
</dbReference>
<organism evidence="2 3">
    <name type="scientific">Auricularia subglabra (strain TFB-10046 / SS5)</name>
    <name type="common">White-rot fungus</name>
    <name type="synonym">Auricularia delicata (strain TFB10046)</name>
    <dbReference type="NCBI Taxonomy" id="717982"/>
    <lineage>
        <taxon>Eukaryota</taxon>
        <taxon>Fungi</taxon>
        <taxon>Dikarya</taxon>
        <taxon>Basidiomycota</taxon>
        <taxon>Agaricomycotina</taxon>
        <taxon>Agaricomycetes</taxon>
        <taxon>Auriculariales</taxon>
        <taxon>Auriculariaceae</taxon>
        <taxon>Auricularia</taxon>
    </lineage>
</organism>
<name>J0WXH9_AURST</name>
<feature type="region of interest" description="Disordered" evidence="1">
    <location>
        <begin position="49"/>
        <end position="82"/>
    </location>
</feature>
<feature type="region of interest" description="Disordered" evidence="1">
    <location>
        <begin position="646"/>
        <end position="681"/>
    </location>
</feature>
<feature type="compositionally biased region" description="Low complexity" evidence="1">
    <location>
        <begin position="265"/>
        <end position="282"/>
    </location>
</feature>
<dbReference type="InParanoid" id="J0WXH9"/>
<feature type="region of interest" description="Disordered" evidence="1">
    <location>
        <begin position="255"/>
        <end position="326"/>
    </location>
</feature>
<feature type="compositionally biased region" description="Basic and acidic residues" evidence="1">
    <location>
        <begin position="59"/>
        <end position="75"/>
    </location>
</feature>
<gene>
    <name evidence="2" type="ORF">AURDEDRAFT_171420</name>
</gene>
<proteinExistence type="predicted"/>
<dbReference type="KEGG" id="adl:AURDEDRAFT_171420"/>
<feature type="compositionally biased region" description="Pro residues" evidence="1">
    <location>
        <begin position="315"/>
        <end position="326"/>
    </location>
</feature>
<dbReference type="OMA" id="ECGANTH"/>
<evidence type="ECO:0000313" key="3">
    <source>
        <dbReference type="Proteomes" id="UP000006514"/>
    </source>
</evidence>
<reference evidence="3" key="1">
    <citation type="journal article" date="2012" name="Science">
        <title>The Paleozoic origin of enzymatic lignin decomposition reconstructed from 31 fungal genomes.</title>
        <authorList>
            <person name="Floudas D."/>
            <person name="Binder M."/>
            <person name="Riley R."/>
            <person name="Barry K."/>
            <person name="Blanchette R.A."/>
            <person name="Henrissat B."/>
            <person name="Martinez A.T."/>
            <person name="Otillar R."/>
            <person name="Spatafora J.W."/>
            <person name="Yadav J.S."/>
            <person name="Aerts A."/>
            <person name="Benoit I."/>
            <person name="Boyd A."/>
            <person name="Carlson A."/>
            <person name="Copeland A."/>
            <person name="Coutinho P.M."/>
            <person name="de Vries R.P."/>
            <person name="Ferreira P."/>
            <person name="Findley K."/>
            <person name="Foster B."/>
            <person name="Gaskell J."/>
            <person name="Glotzer D."/>
            <person name="Gorecki P."/>
            <person name="Heitman J."/>
            <person name="Hesse C."/>
            <person name="Hori C."/>
            <person name="Igarashi K."/>
            <person name="Jurgens J.A."/>
            <person name="Kallen N."/>
            <person name="Kersten P."/>
            <person name="Kohler A."/>
            <person name="Kuees U."/>
            <person name="Kumar T.K.A."/>
            <person name="Kuo A."/>
            <person name="LaButti K."/>
            <person name="Larrondo L.F."/>
            <person name="Lindquist E."/>
            <person name="Ling A."/>
            <person name="Lombard V."/>
            <person name="Lucas S."/>
            <person name="Lundell T."/>
            <person name="Martin R."/>
            <person name="McLaughlin D.J."/>
            <person name="Morgenstern I."/>
            <person name="Morin E."/>
            <person name="Murat C."/>
            <person name="Nagy L.G."/>
            <person name="Nolan M."/>
            <person name="Ohm R.A."/>
            <person name="Patyshakuliyeva A."/>
            <person name="Rokas A."/>
            <person name="Ruiz-Duenas F.J."/>
            <person name="Sabat G."/>
            <person name="Salamov A."/>
            <person name="Samejima M."/>
            <person name="Schmutz J."/>
            <person name="Slot J.C."/>
            <person name="St John F."/>
            <person name="Stenlid J."/>
            <person name="Sun H."/>
            <person name="Sun S."/>
            <person name="Syed K."/>
            <person name="Tsang A."/>
            <person name="Wiebenga A."/>
            <person name="Young D."/>
            <person name="Pisabarro A."/>
            <person name="Eastwood D.C."/>
            <person name="Martin F."/>
            <person name="Cullen D."/>
            <person name="Grigoriev I.V."/>
            <person name="Hibbett D.S."/>
        </authorList>
    </citation>
    <scope>NUCLEOTIDE SEQUENCE [LARGE SCALE GENOMIC DNA]</scope>
    <source>
        <strain evidence="3">TFB10046</strain>
    </source>
</reference>